<evidence type="ECO:0000313" key="5">
    <source>
        <dbReference type="Proteomes" id="UP001519460"/>
    </source>
</evidence>
<sequence>ITCPKRSVTDNMVVQPASCVTSPSQCGAVCNVTCVDGHLVARATLSDFVVIYLVFKIPDTFAFNLTYSLSLGQVRHCKLRVWQGGNPGQDVRLWDQHLVPDELKAKLTTGRPTVWQRLSLGMKQLVLQVDIKHADSETVELERCRRNSRMTLNDHVVKGAAVPAMPLVADRVTPLAAAIYTDPACASVSEWWVTAAGQSSDSGECLDPEAWPRQQVSVQYGGSRAVFDLRSAPSGLVAVCSRLTMHVAGLGSARGLHCGYVTLPRELRVVLDPPGRQLYHPVDQPLLLDVTCTHFVGDPPGGASQFVFVWTCDGLPCDKKHSQQDGQLVVRGLTVNNTMSVLVQVRLKHNLALVGNSSKVIQGQAEGGLSAAIRCYVNCDGGSVHEVTVLAAECTNCPQDTSLTYRWTYTAPNSPSFKEPLTSFADEEEVTQKRLKLKAGWMENVPAWVGNLLIFRVILTAESNGSERVGIAECPVNVTKLETVTGMSCSVHGQPFPSRGPSPVTMVTLTTPYPVLECHGGPTRAFNARGRFYRLLVKDPDQQDEDVLISYGFENKQNDVVLPPGGEETDFILQNVEVQITSVTSIVATVKVANTLKQARNRDARDYMKLRSEPSMVEQLTSVLDKVTSVGNEITREAEDYCLQAVEKLTSGLKLLPLSERSSRLEALFNDVGSHLVELAPGVPSTEQRAGSVWGAVWEEVGSRDHLSLDVQSGVGFGGHVTVPVTALEARTGSSVEMIVGVREGHVYRWGKHSSDINMPLVTLTVRDRTTVKDEYWASIRPEVTQRSWTQPITVRANFTRCQSHDMVLRMRVRDPLWNVTFVSVHLKHRSGSTIEVPLNSPWPNNATTYDHVMQDPEILFLPLPKAGEVIEGEWYDVNITVTPSPAVTGKRTRKKDVINLALYDVSCRQWSPERSTWEREACEVSSETSVNKLHCKCRHLTAVSGTILPHQPLALLDPEAVDIRQYVKDLGEQLLAMNPILTGVVAITWILYGLALFSLFYLDQSDKRKCAVAILEENNSEDNVLYLVGIVTAWSVNAGTTASVYMYIKGEKGKTDVHQLTDSKNRPFKTGAINWFLITQPQSIGHVTSVVIWHDCMGWSPAWYLKEVFVHDIHKSLTWHCIYNDWISASKGLCKEVKAVTPENAYRWRSYQFSFQLTLGLRTTHLWISIFKKPPYEYVTAL</sequence>
<reference evidence="4 5" key="1">
    <citation type="journal article" date="2023" name="Sci. Data">
        <title>Genome assembly of the Korean intertidal mud-creeper Batillaria attramentaria.</title>
        <authorList>
            <person name="Patra A.K."/>
            <person name="Ho P.T."/>
            <person name="Jun S."/>
            <person name="Lee S.J."/>
            <person name="Kim Y."/>
            <person name="Won Y.J."/>
        </authorList>
    </citation>
    <scope>NUCLEOTIDE SEQUENCE [LARGE SCALE GENOMIC DNA]</scope>
    <source>
        <strain evidence="4">Wonlab-2016</strain>
    </source>
</reference>
<evidence type="ECO:0000256" key="2">
    <source>
        <dbReference type="SAM" id="Phobius"/>
    </source>
</evidence>
<dbReference type="PANTHER" id="PTHR10877">
    <property type="entry name" value="POLYCYSTIN FAMILY MEMBER"/>
    <property type="match status" value="1"/>
</dbReference>
<comment type="caution">
    <text evidence="4">The sequence shown here is derived from an EMBL/GenBank/DDBJ whole genome shotgun (WGS) entry which is preliminary data.</text>
</comment>
<name>A0ABD0JL61_9CAEN</name>
<keyword evidence="2" id="KW-0472">Membrane</keyword>
<feature type="transmembrane region" description="Helical" evidence="2">
    <location>
        <begin position="981"/>
        <end position="1003"/>
    </location>
</feature>
<dbReference type="InterPro" id="IPR002859">
    <property type="entry name" value="PKD/REJ-like"/>
</dbReference>
<keyword evidence="2" id="KW-1133">Transmembrane helix</keyword>
<dbReference type="PROSITE" id="PS50095">
    <property type="entry name" value="PLAT"/>
    <property type="match status" value="1"/>
</dbReference>
<dbReference type="Proteomes" id="UP001519460">
    <property type="component" value="Unassembled WGS sequence"/>
</dbReference>
<keyword evidence="2" id="KW-0812">Transmembrane</keyword>
<feature type="domain" description="PLAT" evidence="3">
    <location>
        <begin position="1025"/>
        <end position="1142"/>
    </location>
</feature>
<keyword evidence="5" id="KW-1185">Reference proteome</keyword>
<dbReference type="Pfam" id="PF01477">
    <property type="entry name" value="PLAT"/>
    <property type="match status" value="1"/>
</dbReference>
<dbReference type="InterPro" id="IPR051223">
    <property type="entry name" value="Polycystin"/>
</dbReference>
<dbReference type="InterPro" id="IPR036392">
    <property type="entry name" value="PLAT/LH2_dom_sf"/>
</dbReference>
<evidence type="ECO:0000259" key="3">
    <source>
        <dbReference type="PROSITE" id="PS50095"/>
    </source>
</evidence>
<dbReference type="Pfam" id="PF02010">
    <property type="entry name" value="REJ"/>
    <property type="match status" value="1"/>
</dbReference>
<comment type="caution">
    <text evidence="1">Lacks conserved residue(s) required for the propagation of feature annotation.</text>
</comment>
<dbReference type="SUPFAM" id="SSF49723">
    <property type="entry name" value="Lipase/lipooxygenase domain (PLAT/LH2 domain)"/>
    <property type="match status" value="1"/>
</dbReference>
<evidence type="ECO:0000313" key="4">
    <source>
        <dbReference type="EMBL" id="KAK7475453.1"/>
    </source>
</evidence>
<feature type="non-terminal residue" evidence="4">
    <location>
        <position position="1"/>
    </location>
</feature>
<evidence type="ECO:0000256" key="1">
    <source>
        <dbReference type="PROSITE-ProRule" id="PRU00152"/>
    </source>
</evidence>
<dbReference type="EMBL" id="JACVVK020000406">
    <property type="protein sequence ID" value="KAK7475453.1"/>
    <property type="molecule type" value="Genomic_DNA"/>
</dbReference>
<feature type="transmembrane region" description="Helical" evidence="2">
    <location>
        <begin position="1024"/>
        <end position="1049"/>
    </location>
</feature>
<organism evidence="4 5">
    <name type="scientific">Batillaria attramentaria</name>
    <dbReference type="NCBI Taxonomy" id="370345"/>
    <lineage>
        <taxon>Eukaryota</taxon>
        <taxon>Metazoa</taxon>
        <taxon>Spiralia</taxon>
        <taxon>Lophotrochozoa</taxon>
        <taxon>Mollusca</taxon>
        <taxon>Gastropoda</taxon>
        <taxon>Caenogastropoda</taxon>
        <taxon>Sorbeoconcha</taxon>
        <taxon>Cerithioidea</taxon>
        <taxon>Batillariidae</taxon>
        <taxon>Batillaria</taxon>
    </lineage>
</organism>
<dbReference type="InterPro" id="IPR001024">
    <property type="entry name" value="PLAT/LH2_dom"/>
</dbReference>
<dbReference type="AlphaFoldDB" id="A0ABD0JL61"/>
<gene>
    <name evidence="4" type="ORF">BaRGS_00033334</name>
</gene>
<dbReference type="PANTHER" id="PTHR10877:SF183">
    <property type="entry name" value="AT14535P-RELATED"/>
    <property type="match status" value="1"/>
</dbReference>
<accession>A0ABD0JL61</accession>
<dbReference type="Gene3D" id="2.60.60.20">
    <property type="entry name" value="PLAT/LH2 domain"/>
    <property type="match status" value="1"/>
</dbReference>
<protein>
    <recommendedName>
        <fullName evidence="3">PLAT domain-containing protein</fullName>
    </recommendedName>
</protein>
<proteinExistence type="predicted"/>